<evidence type="ECO:0000313" key="2">
    <source>
        <dbReference type="Proteomes" id="UP000424462"/>
    </source>
</evidence>
<sequence>MKNTTQILPEWLASQVDAAEDNGVELQHLMDTSPYRTAAVRTVASDGDFELRGGHVHRRVVPAGETWLPTADPRIQVLGDTYRVPLIVTEEMLAGEGFPVPRAIAGMLQVPRLSFRALDSRKGKRGLHLNDEHALLGSIADFLQEMDTRVGEEVALIFHPDGSFDVQP</sequence>
<dbReference type="AlphaFoldDB" id="A0A6B8VY49"/>
<dbReference type="EMBL" id="CP046455">
    <property type="protein sequence ID" value="QGU07969.1"/>
    <property type="molecule type" value="Genomic_DNA"/>
</dbReference>
<protein>
    <submittedName>
        <fullName evidence="1">Uncharacterized protein</fullName>
    </submittedName>
</protein>
<accession>A0A6B8VY49</accession>
<dbReference type="Proteomes" id="UP000424462">
    <property type="component" value="Chromosome"/>
</dbReference>
<reference evidence="1 2" key="1">
    <citation type="submission" date="2019-11" db="EMBL/GenBank/DDBJ databases">
        <title>Complete genome sequence of Corynebacterium kalinowskii 1959, a novel Corynebacterium species isolated from soil of a small paddock in Vilsendorf, Germany.</title>
        <authorList>
            <person name="Schaffert L."/>
            <person name="Ruwe M."/>
            <person name="Milse J."/>
            <person name="Hanuschka K."/>
            <person name="Ortseifen V."/>
            <person name="Droste J."/>
            <person name="Brandt D."/>
            <person name="Schlueter L."/>
            <person name="Kutter Y."/>
            <person name="Vinke S."/>
            <person name="Viehoefer P."/>
            <person name="Jacob L."/>
            <person name="Luebke N.-C."/>
            <person name="Schulte-Berndt E."/>
            <person name="Hain C."/>
            <person name="Linder M."/>
            <person name="Schmidt P."/>
            <person name="Wollenschlaeger L."/>
            <person name="Luttermann T."/>
            <person name="Thieme E."/>
            <person name="Hassa J."/>
            <person name="Haak M."/>
            <person name="Wittchen M."/>
            <person name="Mentz A."/>
            <person name="Persicke M."/>
            <person name="Busche T."/>
            <person name="Ruckert C."/>
        </authorList>
    </citation>
    <scope>NUCLEOTIDE SEQUENCE [LARGE SCALE GENOMIC DNA]</scope>
    <source>
        <strain evidence="1 2">2039</strain>
    </source>
</reference>
<name>A0A6B8VY49_9CORY</name>
<dbReference type="RefSeq" id="WP_156231401.1">
    <property type="nucleotide sequence ID" value="NZ_CP046455.1"/>
</dbReference>
<dbReference type="KEGG" id="cok:COCCU_10250"/>
<evidence type="ECO:0000313" key="1">
    <source>
        <dbReference type="EMBL" id="QGU07969.1"/>
    </source>
</evidence>
<keyword evidence="2" id="KW-1185">Reference proteome</keyword>
<organism evidence="1 2">
    <name type="scientific">Corynebacterium occultum</name>
    <dbReference type="NCBI Taxonomy" id="2675219"/>
    <lineage>
        <taxon>Bacteria</taxon>
        <taxon>Bacillati</taxon>
        <taxon>Actinomycetota</taxon>
        <taxon>Actinomycetes</taxon>
        <taxon>Mycobacteriales</taxon>
        <taxon>Corynebacteriaceae</taxon>
        <taxon>Corynebacterium</taxon>
    </lineage>
</organism>
<proteinExistence type="predicted"/>
<gene>
    <name evidence="1" type="ORF">COCCU_10250</name>
</gene>